<keyword evidence="3" id="KW-0732">Signal</keyword>
<feature type="signal peptide" evidence="3">
    <location>
        <begin position="1"/>
        <end position="24"/>
    </location>
</feature>
<gene>
    <name evidence="4" type="ORF">BLGHR1_15133</name>
</gene>
<dbReference type="AlphaFoldDB" id="A0A383UWN7"/>
<dbReference type="EMBL" id="UNSH01000064">
    <property type="protein sequence ID" value="SZF04337.1"/>
    <property type="molecule type" value="Genomic_DNA"/>
</dbReference>
<dbReference type="GO" id="GO:0016787">
    <property type="term" value="F:hydrolase activity"/>
    <property type="evidence" value="ECO:0007669"/>
    <property type="project" value="UniProtKB-KW"/>
</dbReference>
<organism evidence="4 5">
    <name type="scientific">Blumeria hordei</name>
    <name type="common">Barley powdery mildew</name>
    <name type="synonym">Blumeria graminis f. sp. hordei</name>
    <dbReference type="NCBI Taxonomy" id="2867405"/>
    <lineage>
        <taxon>Eukaryota</taxon>
        <taxon>Fungi</taxon>
        <taxon>Dikarya</taxon>
        <taxon>Ascomycota</taxon>
        <taxon>Pezizomycotina</taxon>
        <taxon>Leotiomycetes</taxon>
        <taxon>Erysiphales</taxon>
        <taxon>Erysiphaceae</taxon>
        <taxon>Blumeria</taxon>
    </lineage>
</organism>
<dbReference type="SUPFAM" id="SSF53933">
    <property type="entry name" value="Microbial ribonucleases"/>
    <property type="match status" value="1"/>
</dbReference>
<name>A0A383UWN7_BLUHO</name>
<keyword evidence="1" id="KW-0540">Nuclease</keyword>
<feature type="chain" id="PRO_5017029609" evidence="3">
    <location>
        <begin position="25"/>
        <end position="426"/>
    </location>
</feature>
<dbReference type="Gene3D" id="3.10.450.30">
    <property type="entry name" value="Microbial ribonucleases"/>
    <property type="match status" value="1"/>
</dbReference>
<protein>
    <submittedName>
        <fullName evidence="4">Uncharacterized protein</fullName>
    </submittedName>
</protein>
<proteinExistence type="predicted"/>
<keyword evidence="2" id="KW-0378">Hydrolase</keyword>
<dbReference type="GO" id="GO:0004540">
    <property type="term" value="F:RNA nuclease activity"/>
    <property type="evidence" value="ECO:0007669"/>
    <property type="project" value="InterPro"/>
</dbReference>
<evidence type="ECO:0000256" key="3">
    <source>
        <dbReference type="SAM" id="SignalP"/>
    </source>
</evidence>
<dbReference type="InterPro" id="IPR016191">
    <property type="entry name" value="Ribonuclease/ribotoxin"/>
</dbReference>
<dbReference type="VEuPathDB" id="FungiDB:BLGHR1_15133"/>
<reference evidence="4 5" key="1">
    <citation type="submission" date="2017-11" db="EMBL/GenBank/DDBJ databases">
        <authorList>
            <person name="Kracher B."/>
        </authorList>
    </citation>
    <scope>NUCLEOTIDE SEQUENCE [LARGE SCALE GENOMIC DNA]</scope>
    <source>
        <strain evidence="4 5">RACE1</strain>
    </source>
</reference>
<accession>A0A383UWN7</accession>
<evidence type="ECO:0000313" key="4">
    <source>
        <dbReference type="EMBL" id="SZF04337.1"/>
    </source>
</evidence>
<dbReference type="GO" id="GO:0003723">
    <property type="term" value="F:RNA binding"/>
    <property type="evidence" value="ECO:0007669"/>
    <property type="project" value="InterPro"/>
</dbReference>
<evidence type="ECO:0000256" key="2">
    <source>
        <dbReference type="ARBA" id="ARBA00022801"/>
    </source>
</evidence>
<sequence length="426" mass="49550">MRNHLFYHVAVLLHVYSHLHSSAASPSSRKAEYVGDVIGDFVCDNNLFVSENVKRSYNTGCNALHNDHVDNQIPARLEDHYLDSKIQRTLFTWPLKESLHTFDNRVTGNFRTVFDLHCRFYGVIIRGEVSHRSCIELSDIIDTNVISLASNIFRGYKCQSLIFGEPYVQASITAARERNFKKTKPKAYPVRFSQTGIDGYKYEWPLCRKNVIYGPQYISKHRPKYYVSYADGSDNVQVIDKSNPIQRVCPLIARKIVFGSHHSDSISAQERVVYDKKKSYDCSGQIFTDYYIQEVYTMMMNVISGRQYDLNRPHYVRFVKISQIDATNKIWIRHLRITETDFEDSDAKTRYILAMSHQYQLIGVYQVRKDEYVQCNTKNDSIDSSTKKIVFNIDLNEVNAQCERCNDDTGCSCEENFHDPKRHRIL</sequence>
<dbReference type="Proteomes" id="UP000275772">
    <property type="component" value="Unassembled WGS sequence"/>
</dbReference>
<evidence type="ECO:0000256" key="1">
    <source>
        <dbReference type="ARBA" id="ARBA00022722"/>
    </source>
</evidence>
<evidence type="ECO:0000313" key="5">
    <source>
        <dbReference type="Proteomes" id="UP000275772"/>
    </source>
</evidence>